<evidence type="ECO:0000313" key="1">
    <source>
        <dbReference type="EMBL" id="KDM90239.1"/>
    </source>
</evidence>
<dbReference type="RefSeq" id="WP_036755749.1">
    <property type="nucleotide sequence ID" value="NZ_JAGSGC010000023.1"/>
</dbReference>
<keyword evidence="2" id="KW-1185">Reference proteome</keyword>
<dbReference type="AlphaFoldDB" id="A0A066RIV8"/>
<comment type="caution">
    <text evidence="1">The sequence shown here is derived from an EMBL/GenBank/DDBJ whole genome shotgun (WGS) entry which is preliminary data.</text>
</comment>
<proteinExistence type="predicted"/>
<dbReference type="OrthoDB" id="1348340at2"/>
<dbReference type="Proteomes" id="UP000027192">
    <property type="component" value="Unassembled WGS sequence"/>
</dbReference>
<protein>
    <submittedName>
        <fullName evidence="1">Uncharacterized protein</fullName>
    </submittedName>
</protein>
<name>A0A066RIV8_9GAMM</name>
<sequence>MSSYNLNINIDSNDVRIINQSQQKIVLVKTVGGSSGSKVAWVTFSPFEHNEVSWTEQYGVYASSTQVQNGAEIYKTSAVNPATSEVVYPFENGTFGSPQSGGQTNSYGISNQYSQGFTFGLAQSVTANGNVYDASPLNAVPVLSKQNAIFTPVEKLEVYLQANFNNGVVISQVSSSALALDFTNNSNITIRYDATLGKFVIA</sequence>
<organism evidence="1 2">
    <name type="scientific">Photobacterium galatheae</name>
    <dbReference type="NCBI Taxonomy" id="1654360"/>
    <lineage>
        <taxon>Bacteria</taxon>
        <taxon>Pseudomonadati</taxon>
        <taxon>Pseudomonadota</taxon>
        <taxon>Gammaproteobacteria</taxon>
        <taxon>Vibrionales</taxon>
        <taxon>Vibrionaceae</taxon>
        <taxon>Photobacterium</taxon>
    </lineage>
</organism>
<dbReference type="EMBL" id="JMIB01000036">
    <property type="protein sequence ID" value="KDM90239.1"/>
    <property type="molecule type" value="Genomic_DNA"/>
</dbReference>
<evidence type="ECO:0000313" key="2">
    <source>
        <dbReference type="Proteomes" id="UP000027192"/>
    </source>
</evidence>
<accession>A0A066RIV8</accession>
<gene>
    <name evidence="1" type="ORF">EA58_18165</name>
</gene>
<reference evidence="1 2" key="1">
    <citation type="submission" date="2014-04" db="EMBL/GenBank/DDBJ databases">
        <title>Draft genome sequence of Photobacterium halotolerans S2753: a solonamide, ngercheumicin and holomycin producer.</title>
        <authorList>
            <person name="Machado H.R."/>
            <person name="Gram L."/>
        </authorList>
    </citation>
    <scope>NUCLEOTIDE SEQUENCE [LARGE SCALE GENOMIC DNA]</scope>
    <source>
        <strain evidence="1 2">S2753</strain>
    </source>
</reference>